<dbReference type="GO" id="GO:0003676">
    <property type="term" value="F:nucleic acid binding"/>
    <property type="evidence" value="ECO:0007669"/>
    <property type="project" value="InterPro"/>
</dbReference>
<proteinExistence type="predicted"/>
<dbReference type="PANTHER" id="PTHR46565">
    <property type="entry name" value="COLD SHOCK DOMAIN PROTEIN 2"/>
    <property type="match status" value="1"/>
</dbReference>
<dbReference type="SUPFAM" id="SSF50249">
    <property type="entry name" value="Nucleic acid-binding proteins"/>
    <property type="match status" value="1"/>
</dbReference>
<dbReference type="Pfam" id="PF00313">
    <property type="entry name" value="CSD"/>
    <property type="match status" value="1"/>
</dbReference>
<accession>X0SW27</accession>
<protein>
    <recommendedName>
        <fullName evidence="2">CSD domain-containing protein</fullName>
    </recommendedName>
</protein>
<evidence type="ECO:0000259" key="2">
    <source>
        <dbReference type="PROSITE" id="PS51857"/>
    </source>
</evidence>
<dbReference type="InterPro" id="IPR012340">
    <property type="entry name" value="NA-bd_OB-fold"/>
</dbReference>
<dbReference type="InterPro" id="IPR002059">
    <property type="entry name" value="CSP_DNA-bd"/>
</dbReference>
<dbReference type="CDD" id="cd04458">
    <property type="entry name" value="CSP_CDS"/>
    <property type="match status" value="1"/>
</dbReference>
<organism evidence="3">
    <name type="scientific">marine sediment metagenome</name>
    <dbReference type="NCBI Taxonomy" id="412755"/>
    <lineage>
        <taxon>unclassified sequences</taxon>
        <taxon>metagenomes</taxon>
        <taxon>ecological metagenomes</taxon>
    </lineage>
</organism>
<dbReference type="Gene3D" id="2.40.50.140">
    <property type="entry name" value="Nucleic acid-binding proteins"/>
    <property type="match status" value="1"/>
</dbReference>
<sequence length="118" mass="13299">MYTVYIMGDTERVTARVKWFNNKNGYGFASTLGDNTRDVFVHHTSLKVDKEQYRYLVQGEYVDLDVSAITDSSSKHKWQSANVSGVQGGPLMCETRQEMRDSSRTHKEGSDSEAHASA</sequence>
<dbReference type="PROSITE" id="PS51857">
    <property type="entry name" value="CSD_2"/>
    <property type="match status" value="1"/>
</dbReference>
<feature type="region of interest" description="Disordered" evidence="1">
    <location>
        <begin position="80"/>
        <end position="118"/>
    </location>
</feature>
<reference evidence="3" key="1">
    <citation type="journal article" date="2014" name="Front. Microbiol.">
        <title>High frequency of phylogenetically diverse reductive dehalogenase-homologous genes in deep subseafloor sedimentary metagenomes.</title>
        <authorList>
            <person name="Kawai M."/>
            <person name="Futagami T."/>
            <person name="Toyoda A."/>
            <person name="Takaki Y."/>
            <person name="Nishi S."/>
            <person name="Hori S."/>
            <person name="Arai W."/>
            <person name="Tsubouchi T."/>
            <person name="Morono Y."/>
            <person name="Uchiyama I."/>
            <person name="Ito T."/>
            <person name="Fujiyama A."/>
            <person name="Inagaki F."/>
            <person name="Takami H."/>
        </authorList>
    </citation>
    <scope>NUCLEOTIDE SEQUENCE</scope>
    <source>
        <strain evidence="3">Expedition CK06-06</strain>
    </source>
</reference>
<comment type="caution">
    <text evidence="3">The sequence shown here is derived from an EMBL/GenBank/DDBJ whole genome shotgun (WGS) entry which is preliminary data.</text>
</comment>
<feature type="compositionally biased region" description="Basic and acidic residues" evidence="1">
    <location>
        <begin position="95"/>
        <end position="118"/>
    </location>
</feature>
<evidence type="ECO:0000313" key="3">
    <source>
        <dbReference type="EMBL" id="GAF67985.1"/>
    </source>
</evidence>
<name>X0SW27_9ZZZZ</name>
<dbReference type="AlphaFoldDB" id="X0SW27"/>
<feature type="domain" description="CSD" evidence="2">
    <location>
        <begin position="12"/>
        <end position="85"/>
    </location>
</feature>
<dbReference type="EMBL" id="BARS01008919">
    <property type="protein sequence ID" value="GAF67985.1"/>
    <property type="molecule type" value="Genomic_DNA"/>
</dbReference>
<gene>
    <name evidence="3" type="ORF">S01H1_16890</name>
</gene>
<dbReference type="PANTHER" id="PTHR46565:SF20">
    <property type="entry name" value="COLD SHOCK DOMAIN-CONTAINING PROTEIN 4"/>
    <property type="match status" value="1"/>
</dbReference>
<evidence type="ECO:0000256" key="1">
    <source>
        <dbReference type="SAM" id="MobiDB-lite"/>
    </source>
</evidence>